<proteinExistence type="predicted"/>
<keyword evidence="2" id="KW-1185">Reference proteome</keyword>
<evidence type="ECO:0000313" key="1">
    <source>
        <dbReference type="EMBL" id="KAI8570870.1"/>
    </source>
</evidence>
<accession>A0ACC0PZF6</accession>
<dbReference type="EMBL" id="CM046388">
    <property type="protein sequence ID" value="KAI8570870.1"/>
    <property type="molecule type" value="Genomic_DNA"/>
</dbReference>
<name>A0ACC0PZF6_RHOML</name>
<dbReference type="Proteomes" id="UP001062846">
    <property type="component" value="Chromosome 1"/>
</dbReference>
<protein>
    <submittedName>
        <fullName evidence="1">Uncharacterized protein</fullName>
    </submittedName>
</protein>
<sequence length="847" mass="92933">MSQVSNSVTPLHFLLLSLAAAAAASDDDLRTLLAIKTALQNPTTNALFTSWTPANPISNFTGITCNPDDSVISIELSNRQLTGTVPFDSICRLKSLERLSLGGNSLNGAVSGELSKCVNLVYLDLGNNFFSSSVPDLSPLFRLRYLYLNNSGFSVERVCHSCCQILALACDLAPVWTCSKRMKAWLLTIYFPGRVGELSQLNWLYLSDSNITGAIPEGIGNLTELVNLEVSDCFLSGEIPAEISNLKKLWQLEMYNNSLVGKFPRGFGNLTCLENFDASMNYLHGDLSELRSLTNLVSLQLFINKFSGEVPAEFGEFKKLVNLSLYSNELTGVLPLKLGSWAEFDYIDVSDNFLTGPIPPEMCNRGTMKQLLMLQNRFTGGIPASYGDCTSLTRFRVSNNSLSGVVPRGFWGLPNVRLIDIAFNQFEGPLLVPSSSSLIHLQISHSKLTGEIPSSICNSSALVYLVLSNNNLNGVIPHCLGNVSNVLKVLDLRRNGFHGAIPTTFANGCQLRSLNLNGNHLQGPMPRSLANCKSMKVLDLGNNNINSAFPHWLESLPDLQLLVLKSNKFHGPIGTSGTKTPFPKLRILDLSHNNFTGLLPETYFLNFKALMNVDKSKSLLQYMGDSIYQDSVELVLKGCVIEVQYILTIFTTIDLSHNNFGGEIPNDIGKLQGLRLLNLSHNSLSSHLPSLLRNITMLESLDLSSNQLNGEIPGELTSLTFLAVLNLSKNHLVGPIPRGNQFDTFQNDSYIGNSGLCGLPLSKKSGDSEAPPQPISPDDEDDDDFASGFTWRIVLMGYGCGLVIGVSMGFVMFLTGRPRWFTKIVGGEPRRKVVRVSQIGWRRSHRS</sequence>
<reference evidence="1" key="1">
    <citation type="submission" date="2022-02" db="EMBL/GenBank/DDBJ databases">
        <title>Plant Genome Project.</title>
        <authorList>
            <person name="Zhang R.-G."/>
        </authorList>
    </citation>
    <scope>NUCLEOTIDE SEQUENCE</scope>
    <source>
        <strain evidence="1">AT1</strain>
    </source>
</reference>
<evidence type="ECO:0000313" key="2">
    <source>
        <dbReference type="Proteomes" id="UP001062846"/>
    </source>
</evidence>
<gene>
    <name evidence="1" type="ORF">RHMOL_Rhmol01G0071400</name>
</gene>
<comment type="caution">
    <text evidence="1">The sequence shown here is derived from an EMBL/GenBank/DDBJ whole genome shotgun (WGS) entry which is preliminary data.</text>
</comment>
<organism evidence="1 2">
    <name type="scientific">Rhododendron molle</name>
    <name type="common">Chinese azalea</name>
    <name type="synonym">Azalea mollis</name>
    <dbReference type="NCBI Taxonomy" id="49168"/>
    <lineage>
        <taxon>Eukaryota</taxon>
        <taxon>Viridiplantae</taxon>
        <taxon>Streptophyta</taxon>
        <taxon>Embryophyta</taxon>
        <taxon>Tracheophyta</taxon>
        <taxon>Spermatophyta</taxon>
        <taxon>Magnoliopsida</taxon>
        <taxon>eudicotyledons</taxon>
        <taxon>Gunneridae</taxon>
        <taxon>Pentapetalae</taxon>
        <taxon>asterids</taxon>
        <taxon>Ericales</taxon>
        <taxon>Ericaceae</taxon>
        <taxon>Ericoideae</taxon>
        <taxon>Rhodoreae</taxon>
        <taxon>Rhododendron</taxon>
    </lineage>
</organism>